<comment type="caution">
    <text evidence="9">The sequence shown here is derived from an EMBL/GenBank/DDBJ whole genome shotgun (WGS) entry which is preliminary data.</text>
</comment>
<evidence type="ECO:0000256" key="4">
    <source>
        <dbReference type="ARBA" id="ARBA00023125"/>
    </source>
</evidence>
<dbReference type="InterPro" id="IPR014284">
    <property type="entry name" value="RNA_pol_sigma-70_dom"/>
</dbReference>
<dbReference type="NCBIfam" id="TIGR02937">
    <property type="entry name" value="sigma70-ECF"/>
    <property type="match status" value="1"/>
</dbReference>
<dbReference type="RefSeq" id="WP_184022351.1">
    <property type="nucleotide sequence ID" value="NZ_JACHFD010000039.1"/>
</dbReference>
<dbReference type="AlphaFoldDB" id="A0A840VH10"/>
<dbReference type="PROSITE" id="PS01063">
    <property type="entry name" value="SIGMA70_ECF"/>
    <property type="match status" value="1"/>
</dbReference>
<dbReference type="InterPro" id="IPR000838">
    <property type="entry name" value="RNA_pol_sigma70_ECF_CS"/>
</dbReference>
<dbReference type="CDD" id="cd06171">
    <property type="entry name" value="Sigma70_r4"/>
    <property type="match status" value="1"/>
</dbReference>
<keyword evidence="3 6" id="KW-0731">Sigma factor</keyword>
<dbReference type="InterPro" id="IPR007627">
    <property type="entry name" value="RNA_pol_sigma70_r2"/>
</dbReference>
<sequence length="175" mass="19919">MTEADELEVIRRVVDGDIEAFERLVVLYQDSLQRMIATLLHDERRLAEDIAQTVLVEAFHRLADFDPDRSRFSTWLFMIGRSRALNALRKKRPVLLAEIPETSAPPNDTSNAETYALLDRALQQLPPKQKRAFTLVVLEGLSYEDASCIEATTPGTMKSRVSRAREFLRASIQTD</sequence>
<dbReference type="InterPro" id="IPR036388">
    <property type="entry name" value="WH-like_DNA-bd_sf"/>
</dbReference>
<proteinExistence type="inferred from homology"/>
<dbReference type="SUPFAM" id="SSF88659">
    <property type="entry name" value="Sigma3 and sigma4 domains of RNA polymerase sigma factors"/>
    <property type="match status" value="1"/>
</dbReference>
<gene>
    <name evidence="9" type="ORF">HNR46_004142</name>
</gene>
<dbReference type="GO" id="GO:0016987">
    <property type="term" value="F:sigma factor activity"/>
    <property type="evidence" value="ECO:0007669"/>
    <property type="project" value="UniProtKB-KW"/>
</dbReference>
<evidence type="ECO:0000256" key="5">
    <source>
        <dbReference type="ARBA" id="ARBA00023163"/>
    </source>
</evidence>
<reference evidence="9 10" key="1">
    <citation type="submission" date="2020-08" db="EMBL/GenBank/DDBJ databases">
        <title>Genomic Encyclopedia of Type Strains, Phase IV (KMG-IV): sequencing the most valuable type-strain genomes for metagenomic binning, comparative biology and taxonomic classification.</title>
        <authorList>
            <person name="Goeker M."/>
        </authorList>
    </citation>
    <scope>NUCLEOTIDE SEQUENCE [LARGE SCALE GENOMIC DNA]</scope>
    <source>
        <strain evidence="9 10">YC6886</strain>
    </source>
</reference>
<dbReference type="PANTHER" id="PTHR43133">
    <property type="entry name" value="RNA POLYMERASE ECF-TYPE SIGMA FACTO"/>
    <property type="match status" value="1"/>
</dbReference>
<feature type="domain" description="RNA polymerase sigma factor 70 region 4 type 2" evidence="8">
    <location>
        <begin position="117"/>
        <end position="168"/>
    </location>
</feature>
<dbReference type="GO" id="GO:0006352">
    <property type="term" value="P:DNA-templated transcription initiation"/>
    <property type="evidence" value="ECO:0007669"/>
    <property type="project" value="InterPro"/>
</dbReference>
<dbReference type="Gene3D" id="1.10.10.10">
    <property type="entry name" value="Winged helix-like DNA-binding domain superfamily/Winged helix DNA-binding domain"/>
    <property type="match status" value="1"/>
</dbReference>
<evidence type="ECO:0000256" key="3">
    <source>
        <dbReference type="ARBA" id="ARBA00023082"/>
    </source>
</evidence>
<dbReference type="SUPFAM" id="SSF88946">
    <property type="entry name" value="Sigma2 domain of RNA polymerase sigma factors"/>
    <property type="match status" value="1"/>
</dbReference>
<evidence type="ECO:0000259" key="7">
    <source>
        <dbReference type="Pfam" id="PF04542"/>
    </source>
</evidence>
<dbReference type="InterPro" id="IPR039425">
    <property type="entry name" value="RNA_pol_sigma-70-like"/>
</dbReference>
<dbReference type="Proteomes" id="UP000557717">
    <property type="component" value="Unassembled WGS sequence"/>
</dbReference>
<accession>A0A840VH10</accession>
<keyword evidence="4 6" id="KW-0238">DNA-binding</keyword>
<dbReference type="InterPro" id="IPR013325">
    <property type="entry name" value="RNA_pol_sigma_r2"/>
</dbReference>
<evidence type="ECO:0000313" key="9">
    <source>
        <dbReference type="EMBL" id="MBB5353878.1"/>
    </source>
</evidence>
<comment type="similarity">
    <text evidence="1 6">Belongs to the sigma-70 factor family. ECF subfamily.</text>
</comment>
<evidence type="ECO:0000256" key="2">
    <source>
        <dbReference type="ARBA" id="ARBA00023015"/>
    </source>
</evidence>
<dbReference type="GO" id="GO:0003677">
    <property type="term" value="F:DNA binding"/>
    <property type="evidence" value="ECO:0007669"/>
    <property type="project" value="UniProtKB-KW"/>
</dbReference>
<evidence type="ECO:0000259" key="8">
    <source>
        <dbReference type="Pfam" id="PF08281"/>
    </source>
</evidence>
<name>A0A840VH10_9BACT</name>
<keyword evidence="2 6" id="KW-0805">Transcription regulation</keyword>
<dbReference type="Pfam" id="PF08281">
    <property type="entry name" value="Sigma70_r4_2"/>
    <property type="match status" value="1"/>
</dbReference>
<feature type="domain" description="RNA polymerase sigma-70 region 2" evidence="7">
    <location>
        <begin position="25"/>
        <end position="92"/>
    </location>
</feature>
<evidence type="ECO:0000256" key="1">
    <source>
        <dbReference type="ARBA" id="ARBA00010641"/>
    </source>
</evidence>
<keyword evidence="10" id="KW-1185">Reference proteome</keyword>
<keyword evidence="5 6" id="KW-0804">Transcription</keyword>
<dbReference type="Pfam" id="PF04542">
    <property type="entry name" value="Sigma70_r2"/>
    <property type="match status" value="1"/>
</dbReference>
<evidence type="ECO:0000256" key="6">
    <source>
        <dbReference type="RuleBase" id="RU000716"/>
    </source>
</evidence>
<organism evidence="9 10">
    <name type="scientific">Haloferula luteola</name>
    <dbReference type="NCBI Taxonomy" id="595692"/>
    <lineage>
        <taxon>Bacteria</taxon>
        <taxon>Pseudomonadati</taxon>
        <taxon>Verrucomicrobiota</taxon>
        <taxon>Verrucomicrobiia</taxon>
        <taxon>Verrucomicrobiales</taxon>
        <taxon>Verrucomicrobiaceae</taxon>
        <taxon>Haloferula</taxon>
    </lineage>
</organism>
<dbReference type="InterPro" id="IPR013324">
    <property type="entry name" value="RNA_pol_sigma_r3/r4-like"/>
</dbReference>
<dbReference type="PANTHER" id="PTHR43133:SF51">
    <property type="entry name" value="RNA POLYMERASE SIGMA FACTOR"/>
    <property type="match status" value="1"/>
</dbReference>
<dbReference type="Gene3D" id="1.10.1740.10">
    <property type="match status" value="1"/>
</dbReference>
<evidence type="ECO:0000313" key="10">
    <source>
        <dbReference type="Proteomes" id="UP000557717"/>
    </source>
</evidence>
<protein>
    <recommendedName>
        <fullName evidence="6">RNA polymerase sigma factor</fullName>
    </recommendedName>
</protein>
<dbReference type="EMBL" id="JACHFD010000039">
    <property type="protein sequence ID" value="MBB5353878.1"/>
    <property type="molecule type" value="Genomic_DNA"/>
</dbReference>
<dbReference type="InterPro" id="IPR013249">
    <property type="entry name" value="RNA_pol_sigma70_r4_t2"/>
</dbReference>